<organism evidence="2 3">
    <name type="scientific">Calocera viscosa (strain TUFC12733)</name>
    <dbReference type="NCBI Taxonomy" id="1330018"/>
    <lineage>
        <taxon>Eukaryota</taxon>
        <taxon>Fungi</taxon>
        <taxon>Dikarya</taxon>
        <taxon>Basidiomycota</taxon>
        <taxon>Agaricomycotina</taxon>
        <taxon>Dacrymycetes</taxon>
        <taxon>Dacrymycetales</taxon>
        <taxon>Dacrymycetaceae</taxon>
        <taxon>Calocera</taxon>
    </lineage>
</organism>
<dbReference type="Proteomes" id="UP000076738">
    <property type="component" value="Unassembled WGS sequence"/>
</dbReference>
<keyword evidence="3" id="KW-1185">Reference proteome</keyword>
<evidence type="ECO:0000256" key="1">
    <source>
        <dbReference type="SAM" id="MobiDB-lite"/>
    </source>
</evidence>
<dbReference type="AlphaFoldDB" id="A0A167G4X8"/>
<evidence type="ECO:0000313" key="3">
    <source>
        <dbReference type="Proteomes" id="UP000076738"/>
    </source>
</evidence>
<proteinExistence type="predicted"/>
<feature type="region of interest" description="Disordered" evidence="1">
    <location>
        <begin position="32"/>
        <end position="51"/>
    </location>
</feature>
<dbReference type="EMBL" id="KV417349">
    <property type="protein sequence ID" value="KZO90170.1"/>
    <property type="molecule type" value="Genomic_DNA"/>
</dbReference>
<gene>
    <name evidence="2" type="ORF">CALVIDRAFT_411941</name>
</gene>
<accession>A0A167G4X8</accession>
<protein>
    <submittedName>
        <fullName evidence="2">Uncharacterized protein</fullName>
    </submittedName>
</protein>
<name>A0A167G4X8_CALVF</name>
<sequence length="155" mass="18012">MVTKERRCRWCIYRRPKNFVVVRRTRRLSTRESKAKYTIGSRSRGKGKEKASLSAETVKSLPGFPFKLPDDVCIRLRGTRCIGCDCDHKSPCPMPLNGDRDRTVNVVEYDAKEDGMPYLSKKRSIAEGYRPSNLEIIRTVFEWFDNARHPRKRSA</sequence>
<reference evidence="2 3" key="1">
    <citation type="journal article" date="2016" name="Mol. Biol. Evol.">
        <title>Comparative Genomics of Early-Diverging Mushroom-Forming Fungi Provides Insights into the Origins of Lignocellulose Decay Capabilities.</title>
        <authorList>
            <person name="Nagy L.G."/>
            <person name="Riley R."/>
            <person name="Tritt A."/>
            <person name="Adam C."/>
            <person name="Daum C."/>
            <person name="Floudas D."/>
            <person name="Sun H."/>
            <person name="Yadav J.S."/>
            <person name="Pangilinan J."/>
            <person name="Larsson K.H."/>
            <person name="Matsuura K."/>
            <person name="Barry K."/>
            <person name="Labutti K."/>
            <person name="Kuo R."/>
            <person name="Ohm R.A."/>
            <person name="Bhattacharya S.S."/>
            <person name="Shirouzu T."/>
            <person name="Yoshinaga Y."/>
            <person name="Martin F.M."/>
            <person name="Grigoriev I.V."/>
            <person name="Hibbett D.S."/>
        </authorList>
    </citation>
    <scope>NUCLEOTIDE SEQUENCE [LARGE SCALE GENOMIC DNA]</scope>
    <source>
        <strain evidence="2 3">TUFC12733</strain>
    </source>
</reference>
<evidence type="ECO:0000313" key="2">
    <source>
        <dbReference type="EMBL" id="KZO90170.1"/>
    </source>
</evidence>